<dbReference type="PIRSF" id="PIRSF039032">
    <property type="entry name" value="HigB-2"/>
    <property type="match status" value="1"/>
</dbReference>
<accession>A0AAU7XBR6</accession>
<dbReference type="KEGG" id="mflg:ABS361_01620"/>
<dbReference type="Pfam" id="PF06296">
    <property type="entry name" value="RelE"/>
    <property type="match status" value="1"/>
</dbReference>
<dbReference type="InterPro" id="IPR009387">
    <property type="entry name" value="HigB-2"/>
</dbReference>
<gene>
    <name evidence="1" type="ORF">ABS361_01620</name>
</gene>
<dbReference type="RefSeq" id="WP_407050120.1">
    <property type="nucleotide sequence ID" value="NZ_CP158568.1"/>
</dbReference>
<organism evidence="1">
    <name type="scientific">Methyloraptor flagellatus</name>
    <dbReference type="NCBI Taxonomy" id="3162530"/>
    <lineage>
        <taxon>Bacteria</taxon>
        <taxon>Pseudomonadati</taxon>
        <taxon>Pseudomonadota</taxon>
        <taxon>Alphaproteobacteria</taxon>
        <taxon>Hyphomicrobiales</taxon>
        <taxon>Ancalomicrobiaceae</taxon>
        <taxon>Methyloraptor</taxon>
    </lineage>
</organism>
<dbReference type="EMBL" id="CP158568">
    <property type="protein sequence ID" value="XBY45027.1"/>
    <property type="molecule type" value="Genomic_DNA"/>
</dbReference>
<evidence type="ECO:0000313" key="1">
    <source>
        <dbReference type="EMBL" id="XBY45027.1"/>
    </source>
</evidence>
<protein>
    <submittedName>
        <fullName evidence="1">Type II toxin-antitoxin system RelE/ParE family toxin</fullName>
    </submittedName>
</protein>
<dbReference type="AlphaFoldDB" id="A0AAU7XBR6"/>
<name>A0AAU7XBR6_9HYPH</name>
<proteinExistence type="predicted"/>
<sequence>MDRSAPVTVVETPEFLSAARRIMDDEERAMLVDFLAQNPKAGDVIEGTGGIRKLRWRLPGRGKSGGARVIYFFHNGSMPLFALTAYAKNDTADLSQRDRNDYYRLTTLLVEAYWRKTR</sequence>
<reference evidence="1" key="1">
    <citation type="submission" date="2024-06" db="EMBL/GenBank/DDBJ databases">
        <title>Methylostella associata gen. nov., sp. nov., a novel Ancalomicrobiaceae-affiliated facultatively methylotrophic bacteria that feed on methanotrophs of the genus Methylococcus.</title>
        <authorList>
            <person name="Saltykova V."/>
            <person name="Danilova O.V."/>
            <person name="Oshkin I.Y."/>
            <person name="Belova S.E."/>
            <person name="Pimenov N.V."/>
            <person name="Dedysh S.N."/>
        </authorList>
    </citation>
    <scope>NUCLEOTIDE SEQUENCE</scope>
    <source>
        <strain evidence="1">S20</strain>
    </source>
</reference>